<evidence type="ECO:0000313" key="1">
    <source>
        <dbReference type="EMBL" id="KAJ6994315.1"/>
    </source>
</evidence>
<sequence length="100" mass="11169">MLGSPRPTLSTWPQVMHTQPSWAWLPGMLDPSQFGSLPSPTLYGFDTLLSRKLRGLNTPLNLELHNPNASQNLTFLEPDVMPHPISVYCLGLDLYPKPNT</sequence>
<evidence type="ECO:0000313" key="2">
    <source>
        <dbReference type="Proteomes" id="UP001164929"/>
    </source>
</evidence>
<organism evidence="1 2">
    <name type="scientific">Populus alba x Populus x berolinensis</name>
    <dbReference type="NCBI Taxonomy" id="444605"/>
    <lineage>
        <taxon>Eukaryota</taxon>
        <taxon>Viridiplantae</taxon>
        <taxon>Streptophyta</taxon>
        <taxon>Embryophyta</taxon>
        <taxon>Tracheophyta</taxon>
        <taxon>Spermatophyta</taxon>
        <taxon>Magnoliopsida</taxon>
        <taxon>eudicotyledons</taxon>
        <taxon>Gunneridae</taxon>
        <taxon>Pentapetalae</taxon>
        <taxon>rosids</taxon>
        <taxon>fabids</taxon>
        <taxon>Malpighiales</taxon>
        <taxon>Salicaceae</taxon>
        <taxon>Saliceae</taxon>
        <taxon>Populus</taxon>
    </lineage>
</organism>
<dbReference type="EMBL" id="JAQIZT010000006">
    <property type="protein sequence ID" value="KAJ6994315.1"/>
    <property type="molecule type" value="Genomic_DNA"/>
</dbReference>
<name>A0AAD6QPN9_9ROSI</name>
<comment type="caution">
    <text evidence="1">The sequence shown here is derived from an EMBL/GenBank/DDBJ whole genome shotgun (WGS) entry which is preliminary data.</text>
</comment>
<dbReference type="Proteomes" id="UP001164929">
    <property type="component" value="Chromosome 6"/>
</dbReference>
<proteinExistence type="predicted"/>
<keyword evidence="2" id="KW-1185">Reference proteome</keyword>
<reference evidence="1" key="1">
    <citation type="journal article" date="2023" name="Mol. Ecol. Resour.">
        <title>Chromosome-level genome assembly of a triploid poplar Populus alba 'Berolinensis'.</title>
        <authorList>
            <person name="Chen S."/>
            <person name="Yu Y."/>
            <person name="Wang X."/>
            <person name="Wang S."/>
            <person name="Zhang T."/>
            <person name="Zhou Y."/>
            <person name="He R."/>
            <person name="Meng N."/>
            <person name="Wang Y."/>
            <person name="Liu W."/>
            <person name="Liu Z."/>
            <person name="Liu J."/>
            <person name="Guo Q."/>
            <person name="Huang H."/>
            <person name="Sederoff R.R."/>
            <person name="Wang G."/>
            <person name="Qu G."/>
            <person name="Chen S."/>
        </authorList>
    </citation>
    <scope>NUCLEOTIDE SEQUENCE</scope>
    <source>
        <strain evidence="1">SC-2020</strain>
    </source>
</reference>
<dbReference type="AlphaFoldDB" id="A0AAD6QPN9"/>
<gene>
    <name evidence="1" type="ORF">NC653_017212</name>
</gene>
<accession>A0AAD6QPN9</accession>
<protein>
    <submittedName>
        <fullName evidence="1">Uncharacterized protein</fullName>
    </submittedName>
</protein>